<proteinExistence type="predicted"/>
<organism evidence="6 7">
    <name type="scientific">Neocucurbitaria cava</name>
    <dbReference type="NCBI Taxonomy" id="798079"/>
    <lineage>
        <taxon>Eukaryota</taxon>
        <taxon>Fungi</taxon>
        <taxon>Dikarya</taxon>
        <taxon>Ascomycota</taxon>
        <taxon>Pezizomycotina</taxon>
        <taxon>Dothideomycetes</taxon>
        <taxon>Pleosporomycetidae</taxon>
        <taxon>Pleosporales</taxon>
        <taxon>Pleosporineae</taxon>
        <taxon>Cucurbitariaceae</taxon>
        <taxon>Neocucurbitaria</taxon>
    </lineage>
</organism>
<feature type="compositionally biased region" description="Basic and acidic residues" evidence="4">
    <location>
        <begin position="1244"/>
        <end position="1254"/>
    </location>
</feature>
<dbReference type="GO" id="GO:0005524">
    <property type="term" value="F:ATP binding"/>
    <property type="evidence" value="ECO:0007669"/>
    <property type="project" value="UniProtKB-KW"/>
</dbReference>
<dbReference type="SUPFAM" id="SSF52540">
    <property type="entry name" value="P-loop containing nucleoside triphosphate hydrolases"/>
    <property type="match status" value="2"/>
</dbReference>
<keyword evidence="3" id="KW-0067">ATP-binding</keyword>
<dbReference type="InterPro" id="IPR001650">
    <property type="entry name" value="Helicase_C-like"/>
</dbReference>
<dbReference type="PANTHER" id="PTHR45626:SF51">
    <property type="entry name" value="SNF2-RELATED DOMAIN-CONTAINING PROTEIN"/>
    <property type="match status" value="1"/>
</dbReference>
<evidence type="ECO:0000313" key="6">
    <source>
        <dbReference type="EMBL" id="KAJ4368947.1"/>
    </source>
</evidence>
<dbReference type="PANTHER" id="PTHR45626">
    <property type="entry name" value="TRANSCRIPTION TERMINATION FACTOR 2-RELATED"/>
    <property type="match status" value="1"/>
</dbReference>
<evidence type="ECO:0000313" key="7">
    <source>
        <dbReference type="Proteomes" id="UP001140560"/>
    </source>
</evidence>
<dbReference type="Proteomes" id="UP001140560">
    <property type="component" value="Unassembled WGS sequence"/>
</dbReference>
<dbReference type="SMART" id="SM00487">
    <property type="entry name" value="DEXDc"/>
    <property type="match status" value="1"/>
</dbReference>
<feature type="domain" description="Helicase C-terminal" evidence="5">
    <location>
        <begin position="1030"/>
        <end position="1193"/>
    </location>
</feature>
<gene>
    <name evidence="6" type="ORF">N0V83_006029</name>
</gene>
<keyword evidence="2" id="KW-0378">Hydrolase</keyword>
<dbReference type="Gene3D" id="3.40.50.300">
    <property type="entry name" value="P-loop containing nucleotide triphosphate hydrolases"/>
    <property type="match status" value="2"/>
</dbReference>
<dbReference type="InterPro" id="IPR050628">
    <property type="entry name" value="SNF2_RAD54_helicase_TF"/>
</dbReference>
<dbReference type="GO" id="GO:0008094">
    <property type="term" value="F:ATP-dependent activity, acting on DNA"/>
    <property type="evidence" value="ECO:0007669"/>
    <property type="project" value="TreeGrafter"/>
</dbReference>
<evidence type="ECO:0000256" key="3">
    <source>
        <dbReference type="ARBA" id="ARBA00022840"/>
    </source>
</evidence>
<protein>
    <recommendedName>
        <fullName evidence="5">Helicase C-terminal domain-containing protein</fullName>
    </recommendedName>
</protein>
<dbReference type="Pfam" id="PF00271">
    <property type="entry name" value="Helicase_C"/>
    <property type="match status" value="1"/>
</dbReference>
<name>A0A9W8Y734_9PLEO</name>
<feature type="compositionally biased region" description="Basic and acidic residues" evidence="4">
    <location>
        <begin position="34"/>
        <end position="44"/>
    </location>
</feature>
<dbReference type="GO" id="GO:0016787">
    <property type="term" value="F:hydrolase activity"/>
    <property type="evidence" value="ECO:0007669"/>
    <property type="project" value="UniProtKB-KW"/>
</dbReference>
<dbReference type="InterPro" id="IPR027417">
    <property type="entry name" value="P-loop_NTPase"/>
</dbReference>
<comment type="caution">
    <text evidence="6">The sequence shown here is derived from an EMBL/GenBank/DDBJ whole genome shotgun (WGS) entry which is preliminary data.</text>
</comment>
<feature type="region of interest" description="Disordered" evidence="4">
    <location>
        <begin position="34"/>
        <end position="66"/>
    </location>
</feature>
<dbReference type="GO" id="GO:0005634">
    <property type="term" value="C:nucleus"/>
    <property type="evidence" value="ECO:0007669"/>
    <property type="project" value="TreeGrafter"/>
</dbReference>
<dbReference type="InterPro" id="IPR014001">
    <property type="entry name" value="Helicase_ATP-bd"/>
</dbReference>
<dbReference type="CDD" id="cd18008">
    <property type="entry name" value="DEXDc_SHPRH-like"/>
    <property type="match status" value="1"/>
</dbReference>
<reference evidence="6" key="1">
    <citation type="submission" date="2022-10" db="EMBL/GenBank/DDBJ databases">
        <title>Tapping the CABI collections for fungal endophytes: first genome assemblies for Collariella, Neodidymelliopsis, Ascochyta clinopodiicola, Didymella pomorum, Didymosphaeria variabile, Neocosmospora piperis and Neocucurbitaria cava.</title>
        <authorList>
            <person name="Hill R."/>
        </authorList>
    </citation>
    <scope>NUCLEOTIDE SEQUENCE</scope>
    <source>
        <strain evidence="6">IMI 356814</strain>
    </source>
</reference>
<evidence type="ECO:0000256" key="1">
    <source>
        <dbReference type="ARBA" id="ARBA00022741"/>
    </source>
</evidence>
<evidence type="ECO:0000256" key="4">
    <source>
        <dbReference type="SAM" id="MobiDB-lite"/>
    </source>
</evidence>
<evidence type="ECO:0000259" key="5">
    <source>
        <dbReference type="PROSITE" id="PS51194"/>
    </source>
</evidence>
<feature type="compositionally biased region" description="Polar residues" evidence="4">
    <location>
        <begin position="1317"/>
        <end position="1328"/>
    </location>
</feature>
<keyword evidence="1" id="KW-0547">Nucleotide-binding</keyword>
<keyword evidence="7" id="KW-1185">Reference proteome</keyword>
<feature type="region of interest" description="Disordered" evidence="4">
    <location>
        <begin position="1219"/>
        <end position="1328"/>
    </location>
</feature>
<dbReference type="EMBL" id="JAPEUY010000010">
    <property type="protein sequence ID" value="KAJ4368947.1"/>
    <property type="molecule type" value="Genomic_DNA"/>
</dbReference>
<feature type="region of interest" description="Disordered" evidence="4">
    <location>
        <begin position="954"/>
        <end position="993"/>
    </location>
</feature>
<evidence type="ECO:0000256" key="2">
    <source>
        <dbReference type="ARBA" id="ARBA00022801"/>
    </source>
</evidence>
<dbReference type="CDD" id="cd18793">
    <property type="entry name" value="SF2_C_SNF"/>
    <property type="match status" value="1"/>
</dbReference>
<feature type="compositionally biased region" description="Polar residues" evidence="4">
    <location>
        <begin position="980"/>
        <end position="993"/>
    </location>
</feature>
<dbReference type="Pfam" id="PF00176">
    <property type="entry name" value="SNF2-rel_dom"/>
    <property type="match status" value="1"/>
</dbReference>
<dbReference type="OrthoDB" id="2801544at2759"/>
<feature type="compositionally biased region" description="Polar residues" evidence="4">
    <location>
        <begin position="45"/>
        <end position="66"/>
    </location>
</feature>
<dbReference type="InterPro" id="IPR049730">
    <property type="entry name" value="SNF2/RAD54-like_C"/>
</dbReference>
<accession>A0A9W8Y734</accession>
<sequence length="1328" mass="148335">MSGASLLETPLAWRTISEHNHQAAYDQAYTEDMKEMPGERDDRSTSSSPQSNIQPTTAVSTPLTSGSYPASVSDAKFQDIDRYVALGCLHIDSSIPTVSGSRYETNWIELLFPELPFEVISVIGNEAARLLDARWIRLFLHQPNFNVSYSRSIIRVYLLPEDWGRRFIDRNSKSLKQALRQLLQQIDISPNAWAGDFSEGEITFFDPWATAHKTSLYYLFNKLPSPAPTPETIKNRYAGAAVYDLLKSAASSEWEEYGEQPLAGLRTRLYPYQARSACLMIQREAAPQLQLDPRLEVRKSPNGETFYFGARDGSFLQEPRYYESNRGGILAETMGLGKTIICLAVILATKGHYPLIPAAYQPAPPVRERVGTLKDMAASIIGRYSIPTKAFLEQSEANGAGELTYVKNALDRNMPFYEIPPDLPRMNRNTRIPPPRQLVTCSGTIIVVPRNLLNQWQTEIRKHVLTGGLQILIVDSVPKRSSKAKAVPLASDTMEFTSELPAPTELMKYDVILFTRNRFEQEIQDGADDQGRRTAAGVTRTCNCPYIGATRIPDCNCVDSQRVYESPLKKLHWLRIIIDEGHSFSSSNSNAVLVAKQIQAERRWVVSGTPAKNLVGVEVDMSTLSADQDNPASIRESTIEQRKVFSHGDENTKAAKALGLLASNFLMVQPWGGPSIEEKLDWDEYIYRHEHQYRKTYSGFSSCFLRTLEGLVVKTRPEDVDKDIVLPPMRHRVVYLKPCWFDKMTANLFVQVLRANAITSERSDVDYLFHKNSVKARHSLIRNLRQSNFTWTGFRLADAISTVETSTKYLAKDDKKCSHEDAQLLMESSQVISKLAASNGWIALSQAHEVGMAVEDWPAASEDSFALAYPVKPAMVGITQLLDGQLHVDSHLLGKDPTESLELIGQAAKAKIIAMAEAENETSETKDKILSDSQLKKTGLPAACVEGQQPLTSRRGLALTSKMSPTKPMEITTKSDEISAGSTSQDTSTTTLASPARLKKRKLTLADETASLAADSPLRHTRVVGTTSAKLTYLIEKVLQHQETEKIIIFYDGDNAAFYIAQCLEMLYINHRIYARSLDNTRRSEYVSLFNEDPDVRVLLIDVACGALGLNLNAASVVLIVNPINRPEIEAQAIKRAHRIGQTREVLVETLVLENTIEHAIFDRARRMSRTQHLEAKELEDDEGITQIIQNAQILPVEQEESEGLSSFALLQTPQQVFGRPNRDRYHRYGLTDAKKITEKRKQKPEASKIEKKITEKRKQKPEASRSEKKVKKKIKINHDDDGITVGSPVVASSSSSNLAILGQKPPSGTDLRDNHSSGTVPSLFNAK</sequence>
<dbReference type="GO" id="GO:0006281">
    <property type="term" value="P:DNA repair"/>
    <property type="evidence" value="ECO:0007669"/>
    <property type="project" value="TreeGrafter"/>
</dbReference>
<dbReference type="InterPro" id="IPR000330">
    <property type="entry name" value="SNF2_N"/>
</dbReference>
<dbReference type="PROSITE" id="PS51194">
    <property type="entry name" value="HELICASE_CTER"/>
    <property type="match status" value="1"/>
</dbReference>